<evidence type="ECO:0000313" key="2">
    <source>
        <dbReference type="EMBL" id="KAF2451848.1"/>
    </source>
</evidence>
<comment type="caution">
    <text evidence="2">The sequence shown here is derived from an EMBL/GenBank/DDBJ whole genome shotgun (WGS) entry which is preliminary data.</text>
</comment>
<dbReference type="AlphaFoldDB" id="A0A9P4PZ33"/>
<sequence length="281" mass="30485">MDRQEKGAVVPSMGCSVGVPCTRSNYSASRTETLAAQRRGRTRTDGRQQGPGSRQDSRRGSAVCRVGDEEETGRGGGQAEGVPSHTGDWRRRTPDAASERRRATKLALELQLQLEPEPARRDGRPGIWGVGKRQRAQNKAPSSPWDGAMCTPALGWPAPPLPVVGTAHWPPMLQDAQKESCGAVQVPKRVRDGYGCGHWKATRCSSPRASVQAFHGSSVEHAGGGVHVCTVHCAPPSCRDEGVDEVLRCRQRQPPPPPPAPESLSMQPLAFWQHEDNLYRS</sequence>
<feature type="region of interest" description="Disordered" evidence="1">
    <location>
        <begin position="118"/>
        <end position="144"/>
    </location>
</feature>
<name>A0A9P4PZ33_9PLEO</name>
<feature type="region of interest" description="Disordered" evidence="1">
    <location>
        <begin position="1"/>
        <end position="103"/>
    </location>
</feature>
<organism evidence="2 3">
    <name type="scientific">Karstenula rhodostoma CBS 690.94</name>
    <dbReference type="NCBI Taxonomy" id="1392251"/>
    <lineage>
        <taxon>Eukaryota</taxon>
        <taxon>Fungi</taxon>
        <taxon>Dikarya</taxon>
        <taxon>Ascomycota</taxon>
        <taxon>Pezizomycotina</taxon>
        <taxon>Dothideomycetes</taxon>
        <taxon>Pleosporomycetidae</taxon>
        <taxon>Pleosporales</taxon>
        <taxon>Massarineae</taxon>
        <taxon>Didymosphaeriaceae</taxon>
        <taxon>Karstenula</taxon>
    </lineage>
</organism>
<accession>A0A9P4PZ33</accession>
<protein>
    <submittedName>
        <fullName evidence="2">Uncharacterized protein</fullName>
    </submittedName>
</protein>
<keyword evidence="3" id="KW-1185">Reference proteome</keyword>
<dbReference type="Proteomes" id="UP000799764">
    <property type="component" value="Unassembled WGS sequence"/>
</dbReference>
<dbReference type="EMBL" id="MU001492">
    <property type="protein sequence ID" value="KAF2451848.1"/>
    <property type="molecule type" value="Genomic_DNA"/>
</dbReference>
<proteinExistence type="predicted"/>
<reference evidence="2" key="1">
    <citation type="journal article" date="2020" name="Stud. Mycol.">
        <title>101 Dothideomycetes genomes: a test case for predicting lifestyles and emergence of pathogens.</title>
        <authorList>
            <person name="Haridas S."/>
            <person name="Albert R."/>
            <person name="Binder M."/>
            <person name="Bloem J."/>
            <person name="Labutti K."/>
            <person name="Salamov A."/>
            <person name="Andreopoulos B."/>
            <person name="Baker S."/>
            <person name="Barry K."/>
            <person name="Bills G."/>
            <person name="Bluhm B."/>
            <person name="Cannon C."/>
            <person name="Castanera R."/>
            <person name="Culley D."/>
            <person name="Daum C."/>
            <person name="Ezra D."/>
            <person name="Gonzalez J."/>
            <person name="Henrissat B."/>
            <person name="Kuo A."/>
            <person name="Liang C."/>
            <person name="Lipzen A."/>
            <person name="Lutzoni F."/>
            <person name="Magnuson J."/>
            <person name="Mondo S."/>
            <person name="Nolan M."/>
            <person name="Ohm R."/>
            <person name="Pangilinan J."/>
            <person name="Park H.-J."/>
            <person name="Ramirez L."/>
            <person name="Alfaro M."/>
            <person name="Sun H."/>
            <person name="Tritt A."/>
            <person name="Yoshinaga Y."/>
            <person name="Zwiers L.-H."/>
            <person name="Turgeon B."/>
            <person name="Goodwin S."/>
            <person name="Spatafora J."/>
            <person name="Crous P."/>
            <person name="Grigoriev I."/>
        </authorList>
    </citation>
    <scope>NUCLEOTIDE SEQUENCE</scope>
    <source>
        <strain evidence="2">CBS 690.94</strain>
    </source>
</reference>
<gene>
    <name evidence="2" type="ORF">P171DRAFT_12916</name>
</gene>
<evidence type="ECO:0000313" key="3">
    <source>
        <dbReference type="Proteomes" id="UP000799764"/>
    </source>
</evidence>
<evidence type="ECO:0000256" key="1">
    <source>
        <dbReference type="SAM" id="MobiDB-lite"/>
    </source>
</evidence>
<feature type="compositionally biased region" description="Polar residues" evidence="1">
    <location>
        <begin position="22"/>
        <end position="34"/>
    </location>
</feature>
<feature type="compositionally biased region" description="Basic and acidic residues" evidence="1">
    <location>
        <begin position="87"/>
        <end position="101"/>
    </location>
</feature>